<protein>
    <submittedName>
        <fullName evidence="1">Uncharacterized protein</fullName>
    </submittedName>
</protein>
<dbReference type="AlphaFoldDB" id="A0A819URE8"/>
<reference evidence="1" key="1">
    <citation type="submission" date="2021-02" db="EMBL/GenBank/DDBJ databases">
        <authorList>
            <person name="Nowell W R."/>
        </authorList>
    </citation>
    <scope>NUCLEOTIDE SEQUENCE</scope>
</reference>
<organism evidence="1 2">
    <name type="scientific">Adineta steineri</name>
    <dbReference type="NCBI Taxonomy" id="433720"/>
    <lineage>
        <taxon>Eukaryota</taxon>
        <taxon>Metazoa</taxon>
        <taxon>Spiralia</taxon>
        <taxon>Gnathifera</taxon>
        <taxon>Rotifera</taxon>
        <taxon>Eurotatoria</taxon>
        <taxon>Bdelloidea</taxon>
        <taxon>Adinetida</taxon>
        <taxon>Adinetidae</taxon>
        <taxon>Adineta</taxon>
    </lineage>
</organism>
<evidence type="ECO:0000313" key="1">
    <source>
        <dbReference type="EMBL" id="CAF4096732.1"/>
    </source>
</evidence>
<name>A0A819URE8_9BILA</name>
<dbReference type="Proteomes" id="UP000663844">
    <property type="component" value="Unassembled WGS sequence"/>
</dbReference>
<evidence type="ECO:0000313" key="2">
    <source>
        <dbReference type="Proteomes" id="UP000663844"/>
    </source>
</evidence>
<gene>
    <name evidence="1" type="ORF">OXD698_LOCUS35203</name>
</gene>
<comment type="caution">
    <text evidence="1">The sequence shown here is derived from an EMBL/GenBank/DDBJ whole genome shotgun (WGS) entry which is preliminary data.</text>
</comment>
<feature type="non-terminal residue" evidence="1">
    <location>
        <position position="1"/>
    </location>
</feature>
<sequence length="88" mass="10271">MFSEYCLKFLLQRRVLYKDLQGRIITSNSGEYSQRRVKDAQVRVKETTTQVKIIGILLEYINNQQCSTLVINQTTEHPMLPINDGHDK</sequence>
<proteinExistence type="predicted"/>
<accession>A0A819URE8</accession>
<dbReference type="EMBL" id="CAJOAZ010005348">
    <property type="protein sequence ID" value="CAF4096732.1"/>
    <property type="molecule type" value="Genomic_DNA"/>
</dbReference>